<dbReference type="AlphaFoldDB" id="A0A7W9W8B6"/>
<name>A0A7W9W8B6_ARMRO</name>
<sequence length="391" mass="43972">MTAEDLLAEVSNPATLPERLERLWFGFPYPQQKPGYHGSHEIRRRIAAHPNLTPKLAGRALGKYPDTVCENPVFPLLKLEAPHLVKLVPPSDMLAWLKREHCPRLFVELMLGKNWPLVSEAAKRHVSYAGYISRDELPDVLRTELIEMPKAKDDKSLKALHDVGLVPQSIAEHFGLGEPMSLPDLPGDALPVDREEEPLTEEEERELRSDLWPEKSDRRPYYALGMGRWMYFREIACNRKTKPAVLRRLAELTARFHSGLTHDLANNPSTPPDALLMLLKAGNSVYWLAKRFEVLPDASSLVHRELVAVRHCSGDITQLSCVLALANSPSVQGDHKNLVKAVNWRRRLGLALNPLTPPDLLELLSHDGNRLVNAAAKAQLETPGVRLLEQL</sequence>
<protein>
    <recommendedName>
        <fullName evidence="4">DUF2336 domain-containing protein</fullName>
    </recommendedName>
</protein>
<evidence type="ECO:0000313" key="3">
    <source>
        <dbReference type="Proteomes" id="UP000520814"/>
    </source>
</evidence>
<dbReference type="Proteomes" id="UP000520814">
    <property type="component" value="Unassembled WGS sequence"/>
</dbReference>
<feature type="compositionally biased region" description="Acidic residues" evidence="1">
    <location>
        <begin position="194"/>
        <end position="204"/>
    </location>
</feature>
<accession>A0A7W9W8B6</accession>
<feature type="region of interest" description="Disordered" evidence="1">
    <location>
        <begin position="181"/>
        <end position="210"/>
    </location>
</feature>
<evidence type="ECO:0008006" key="4">
    <source>
        <dbReference type="Google" id="ProtNLM"/>
    </source>
</evidence>
<evidence type="ECO:0000313" key="2">
    <source>
        <dbReference type="EMBL" id="MBB6051975.1"/>
    </source>
</evidence>
<organism evidence="2 3">
    <name type="scientific">Armatimonas rosea</name>
    <dbReference type="NCBI Taxonomy" id="685828"/>
    <lineage>
        <taxon>Bacteria</taxon>
        <taxon>Bacillati</taxon>
        <taxon>Armatimonadota</taxon>
        <taxon>Armatimonadia</taxon>
        <taxon>Armatimonadales</taxon>
        <taxon>Armatimonadaceae</taxon>
        <taxon>Armatimonas</taxon>
    </lineage>
</organism>
<comment type="caution">
    <text evidence="2">The sequence shown here is derived from an EMBL/GenBank/DDBJ whole genome shotgun (WGS) entry which is preliminary data.</text>
</comment>
<evidence type="ECO:0000256" key="1">
    <source>
        <dbReference type="SAM" id="MobiDB-lite"/>
    </source>
</evidence>
<proteinExistence type="predicted"/>
<dbReference type="EMBL" id="JACHGW010000003">
    <property type="protein sequence ID" value="MBB6051975.1"/>
    <property type="molecule type" value="Genomic_DNA"/>
</dbReference>
<gene>
    <name evidence="2" type="ORF">HNQ39_003785</name>
</gene>
<keyword evidence="3" id="KW-1185">Reference proteome</keyword>
<dbReference type="RefSeq" id="WP_184200029.1">
    <property type="nucleotide sequence ID" value="NZ_JACHGW010000003.1"/>
</dbReference>
<reference evidence="2 3" key="1">
    <citation type="submission" date="2020-08" db="EMBL/GenBank/DDBJ databases">
        <title>Genomic Encyclopedia of Type Strains, Phase IV (KMG-IV): sequencing the most valuable type-strain genomes for metagenomic binning, comparative biology and taxonomic classification.</title>
        <authorList>
            <person name="Goeker M."/>
        </authorList>
    </citation>
    <scope>NUCLEOTIDE SEQUENCE [LARGE SCALE GENOMIC DNA]</scope>
    <source>
        <strain evidence="2 3">DSM 23562</strain>
    </source>
</reference>